<keyword evidence="6" id="KW-1185">Reference proteome</keyword>
<feature type="chain" id="PRO_5047181207" evidence="3">
    <location>
        <begin position="23"/>
        <end position="526"/>
    </location>
</feature>
<sequence length="526" mass="57668">MFRYTAALIALSLPFLTEQAFAQVDDATWHRITSGLDGFMEQAEQMQEFPPGAAVIVVTDDGRRYIRMHGVLNAQTGAPATAESEFYIASMTKAYVGLLAARLDAEGVFPLTTTLAEVWPDLQMPEGRDAMSITMRDLLSHQAAISADEIGYLEAYVRDVAPSEYPGLIERYATARESGFQYSNLGYNIYAAALEQVTEINWRDWLDQDVFTPLGLDQTSGRTSDFDPADVAWGHRRTGAHQDDWPRANGWYLIPPKPDGMMQSAGGLMTSASDMARWMEIQLTGETPARSGITPAMIALTHDTIAVQQGDGDGFTCDGYGFGWNVCEYLYPGDAAADFGTILQHGGGYTGYRTGMTLAPDLGLGVAVFTNSDSMTGFLSLEITKQALELALDLPAREQWQARRLDVYGRQNQRYLDHLQNQVSGARADAQWNGWSWAPAADELATYTGTYSNPDFVLGSVEIEAGETGLVLRSDALTYQLEPASPDLFGGQTNAYSGIDNFTFLRGEDGSVVALDWDGDRLERVQ</sequence>
<dbReference type="InterPro" id="IPR001466">
    <property type="entry name" value="Beta-lactam-related"/>
</dbReference>
<dbReference type="Gene3D" id="3.40.710.10">
    <property type="entry name" value="DD-peptidase/beta-lactamase superfamily"/>
    <property type="match status" value="1"/>
</dbReference>
<feature type="domain" description="Beta-lactamase-related" evidence="4">
    <location>
        <begin position="51"/>
        <end position="376"/>
    </location>
</feature>
<dbReference type="InterPro" id="IPR012338">
    <property type="entry name" value="Beta-lactam/transpept-like"/>
</dbReference>
<proteinExistence type="predicted"/>
<dbReference type="InterPro" id="IPR050491">
    <property type="entry name" value="AmpC-like"/>
</dbReference>
<organism evidence="5 6">
    <name type="scientific">Hyphobacterium marinum</name>
    <dbReference type="NCBI Taxonomy" id="3116574"/>
    <lineage>
        <taxon>Bacteria</taxon>
        <taxon>Pseudomonadati</taxon>
        <taxon>Pseudomonadota</taxon>
        <taxon>Alphaproteobacteria</taxon>
        <taxon>Maricaulales</taxon>
        <taxon>Maricaulaceae</taxon>
        <taxon>Hyphobacterium</taxon>
    </lineage>
</organism>
<dbReference type="RefSeq" id="WP_330195924.1">
    <property type="nucleotide sequence ID" value="NZ_JAZDRO010000002.1"/>
</dbReference>
<accession>A0ABU7LXV4</accession>
<comment type="subcellular location">
    <subcellularLocation>
        <location evidence="1">Membrane</location>
    </subcellularLocation>
</comment>
<keyword evidence="5" id="KW-0378">Hydrolase</keyword>
<keyword evidence="2" id="KW-0472">Membrane</keyword>
<dbReference type="PANTHER" id="PTHR46825">
    <property type="entry name" value="D-ALANYL-D-ALANINE-CARBOXYPEPTIDASE/ENDOPEPTIDASE AMPH"/>
    <property type="match status" value="1"/>
</dbReference>
<name>A0ABU7LXV4_9PROT</name>
<dbReference type="Proteomes" id="UP001310692">
    <property type="component" value="Unassembled WGS sequence"/>
</dbReference>
<evidence type="ECO:0000256" key="1">
    <source>
        <dbReference type="ARBA" id="ARBA00004370"/>
    </source>
</evidence>
<dbReference type="PANTHER" id="PTHR46825:SF11">
    <property type="entry name" value="PENICILLIN-BINDING PROTEIN 4"/>
    <property type="match status" value="1"/>
</dbReference>
<evidence type="ECO:0000313" key="6">
    <source>
        <dbReference type="Proteomes" id="UP001310692"/>
    </source>
</evidence>
<dbReference type="EMBL" id="JAZDRO010000002">
    <property type="protein sequence ID" value="MEE2566383.1"/>
    <property type="molecule type" value="Genomic_DNA"/>
</dbReference>
<dbReference type="SUPFAM" id="SSF56601">
    <property type="entry name" value="beta-lactamase/transpeptidase-like"/>
    <property type="match status" value="1"/>
</dbReference>
<reference evidence="5 6" key="1">
    <citation type="submission" date="2024-01" db="EMBL/GenBank/DDBJ databases">
        <title>Hyphobacterium bacterium isolated from marine sediment.</title>
        <authorList>
            <person name="Zhao S."/>
        </authorList>
    </citation>
    <scope>NUCLEOTIDE SEQUENCE [LARGE SCALE GENOMIC DNA]</scope>
    <source>
        <strain evidence="5 6">Y60-23</strain>
    </source>
</reference>
<protein>
    <submittedName>
        <fullName evidence="5">Serine hydrolase</fullName>
    </submittedName>
</protein>
<dbReference type="GO" id="GO:0016787">
    <property type="term" value="F:hydrolase activity"/>
    <property type="evidence" value="ECO:0007669"/>
    <property type="project" value="UniProtKB-KW"/>
</dbReference>
<evidence type="ECO:0000256" key="2">
    <source>
        <dbReference type="ARBA" id="ARBA00023136"/>
    </source>
</evidence>
<evidence type="ECO:0000313" key="5">
    <source>
        <dbReference type="EMBL" id="MEE2566383.1"/>
    </source>
</evidence>
<comment type="caution">
    <text evidence="5">The sequence shown here is derived from an EMBL/GenBank/DDBJ whole genome shotgun (WGS) entry which is preliminary data.</text>
</comment>
<gene>
    <name evidence="5" type="ORF">V0U35_06785</name>
</gene>
<dbReference type="Pfam" id="PF00144">
    <property type="entry name" value="Beta-lactamase"/>
    <property type="match status" value="1"/>
</dbReference>
<evidence type="ECO:0000259" key="4">
    <source>
        <dbReference type="Pfam" id="PF00144"/>
    </source>
</evidence>
<feature type="signal peptide" evidence="3">
    <location>
        <begin position="1"/>
        <end position="22"/>
    </location>
</feature>
<keyword evidence="3" id="KW-0732">Signal</keyword>
<evidence type="ECO:0000256" key="3">
    <source>
        <dbReference type="SAM" id="SignalP"/>
    </source>
</evidence>